<evidence type="ECO:0000313" key="6">
    <source>
        <dbReference type="Proteomes" id="UP000695007"/>
    </source>
</evidence>
<dbReference type="GeneID" id="105368402"/>
<dbReference type="GO" id="GO:0042734">
    <property type="term" value="C:presynaptic membrane"/>
    <property type="evidence" value="ECO:0007669"/>
    <property type="project" value="TreeGrafter"/>
</dbReference>
<dbReference type="InterPro" id="IPR036034">
    <property type="entry name" value="PDZ_sf"/>
</dbReference>
<evidence type="ECO:0000313" key="7">
    <source>
        <dbReference type="RefSeq" id="XP_011505714.1"/>
    </source>
</evidence>
<feature type="compositionally biased region" description="Basic and acidic residues" evidence="3">
    <location>
        <begin position="244"/>
        <end position="255"/>
    </location>
</feature>
<dbReference type="PROSITE" id="PS50106">
    <property type="entry name" value="PDZ"/>
    <property type="match status" value="1"/>
</dbReference>
<feature type="region of interest" description="Disordered" evidence="3">
    <location>
        <begin position="226"/>
        <end position="337"/>
    </location>
</feature>
<dbReference type="GO" id="GO:0048791">
    <property type="term" value="P:calcium ion-regulated exocytosis of neurotransmitter"/>
    <property type="evidence" value="ECO:0007669"/>
    <property type="project" value="TreeGrafter"/>
</dbReference>
<comment type="subcellular location">
    <subcellularLocation>
        <location evidence="2">Synapse</location>
    </subcellularLocation>
</comment>
<feature type="domain" description="PDZ" evidence="5">
    <location>
        <begin position="526"/>
        <end position="612"/>
    </location>
</feature>
<feature type="compositionally biased region" description="Basic residues" evidence="3">
    <location>
        <begin position="295"/>
        <end position="312"/>
    </location>
</feature>
<feature type="region of interest" description="Disordered" evidence="3">
    <location>
        <begin position="179"/>
        <end position="214"/>
    </location>
</feature>
<proteinExistence type="predicted"/>
<dbReference type="GO" id="GO:0031267">
    <property type="term" value="F:small GTPase binding"/>
    <property type="evidence" value="ECO:0007669"/>
    <property type="project" value="InterPro"/>
</dbReference>
<dbReference type="InterPro" id="IPR013083">
    <property type="entry name" value="Znf_RING/FYVE/PHD"/>
</dbReference>
<dbReference type="PANTHER" id="PTHR12157">
    <property type="entry name" value="REGULATING SYNAPTIC MEMBRANE EXOCYTOSIS PROTEIN"/>
    <property type="match status" value="1"/>
</dbReference>
<organism evidence="6 7">
    <name type="scientific">Ceratosolen solmsi marchali</name>
    <dbReference type="NCBI Taxonomy" id="326594"/>
    <lineage>
        <taxon>Eukaryota</taxon>
        <taxon>Metazoa</taxon>
        <taxon>Ecdysozoa</taxon>
        <taxon>Arthropoda</taxon>
        <taxon>Hexapoda</taxon>
        <taxon>Insecta</taxon>
        <taxon>Pterygota</taxon>
        <taxon>Neoptera</taxon>
        <taxon>Endopterygota</taxon>
        <taxon>Hymenoptera</taxon>
        <taxon>Apocrita</taxon>
        <taxon>Proctotrupomorpha</taxon>
        <taxon>Chalcidoidea</taxon>
        <taxon>Agaonidae</taxon>
        <taxon>Agaoninae</taxon>
        <taxon>Ceratosolen</taxon>
    </lineage>
</organism>
<evidence type="ECO:0000259" key="4">
    <source>
        <dbReference type="PROSITE" id="PS50004"/>
    </source>
</evidence>
<accession>A0AAJ6YWL9</accession>
<reference evidence="7" key="1">
    <citation type="submission" date="2025-08" db="UniProtKB">
        <authorList>
            <consortium name="RefSeq"/>
        </authorList>
    </citation>
    <scope>IDENTIFICATION</scope>
</reference>
<dbReference type="PANTHER" id="PTHR12157:SF24">
    <property type="entry name" value="FIFE, ISOFORM D"/>
    <property type="match status" value="1"/>
</dbReference>
<dbReference type="Gene3D" id="3.30.40.10">
    <property type="entry name" value="Zinc/RING finger domain, C3HC4 (zinc finger)"/>
    <property type="match status" value="1"/>
</dbReference>
<dbReference type="GO" id="GO:0042391">
    <property type="term" value="P:regulation of membrane potential"/>
    <property type="evidence" value="ECO:0007669"/>
    <property type="project" value="TreeGrafter"/>
</dbReference>
<dbReference type="Gene3D" id="2.30.42.10">
    <property type="match status" value="1"/>
</dbReference>
<feature type="region of interest" description="Disordered" evidence="3">
    <location>
        <begin position="637"/>
        <end position="659"/>
    </location>
</feature>
<feature type="region of interest" description="Disordered" evidence="3">
    <location>
        <begin position="1029"/>
        <end position="1065"/>
    </location>
</feature>
<feature type="region of interest" description="Disordered" evidence="3">
    <location>
        <begin position="828"/>
        <end position="869"/>
    </location>
</feature>
<dbReference type="CTD" id="38337"/>
<dbReference type="InterPro" id="IPR000008">
    <property type="entry name" value="C2_dom"/>
</dbReference>
<dbReference type="GO" id="GO:0048167">
    <property type="term" value="P:regulation of synaptic plasticity"/>
    <property type="evidence" value="ECO:0007669"/>
    <property type="project" value="TreeGrafter"/>
</dbReference>
<keyword evidence="1" id="KW-0770">Synapse</keyword>
<dbReference type="SUPFAM" id="SSF57903">
    <property type="entry name" value="FYVE/PHD zinc finger"/>
    <property type="match status" value="1"/>
</dbReference>
<protein>
    <submittedName>
        <fullName evidence="7">Regulating synaptic membrane exocytosis protein 1</fullName>
    </submittedName>
</protein>
<feature type="compositionally biased region" description="Polar residues" evidence="3">
    <location>
        <begin position="889"/>
        <end position="899"/>
    </location>
</feature>
<dbReference type="Gene3D" id="2.60.40.150">
    <property type="entry name" value="C2 domain"/>
    <property type="match status" value="2"/>
</dbReference>
<dbReference type="Proteomes" id="UP000695007">
    <property type="component" value="Unplaced"/>
</dbReference>
<gene>
    <name evidence="7" type="primary">LOC105368402</name>
</gene>
<name>A0AAJ6YWL9_9HYME</name>
<dbReference type="FunFam" id="2.60.40.150:FF:000202">
    <property type="entry name" value="Uncharacterized protein, isoform B"/>
    <property type="match status" value="1"/>
</dbReference>
<sequence>MLPTNVMSFVKKMVTTQPEANSSTATSEDGGRTFSKLRQIGTDLMTATGNVAKLTPAKVTPVENIQYKETAPIIELPKVKAEQEKPVNRAAACRVCIKSIKPEDFTRICYECQRKVCEDCASYSTTADSDDPQTWRCSVCRRKLTPRDQLPIGTDLIESSLEVPMLEGLQRRHSDARLGSQAIGPSGSLGAGLVPPRSPDLRRHSDVSPASLKDLEKFRKVAGERRSEDWEWRSKSRSGSPDRYQGHQQRERDPDQGGGGERQRVNSPQRIIKSSGIIDQDNTGIDIDEEEERRHRSRRSGGTVRRKSRVTRQHSYDDEIKNAGITSSTSSGHASHSDIGLGLPIQLARRASAYDVYSGGGVSDLAAIIAPQHRVSISGQGNRESESERQPTSSSRRPSFRTNKPVIPYEISSTKDDDKIINADGSRAADVDQGILMPDEELRTRRRGSQLPNINAIRAFSNNAAAPVRPGPTNSCSVSRVNVDERELARQGSLADGEGIKIVIHDVDCEMLTRPNSKKKIILRKDVVIEKGHRTRSFGMRIVGGKIGNDNHLYAIIVWMVSGGPADKAGLQQGDKVLEWSGVSLIDRTFEEVAHIIGRSGDVAELIVEHTNDISGDPLDEPGMVPVLEKAPTNLGLGQIESETNKAPSSPTRRKLPKTPEQIAKERQVTGRVQIQVWYEADRKELVVSVLAADDLCTREDTGYGTAPEAFAKLDLISPSGDSTSLKTDVAEPTHNPIWNATLNFAGVAGEQLIDRLIDVTLWDYCPDRESMFLGGCSIDLTSAFEADRAVWYRLEDPRGLRSGKSPHCSPRGSLSIELAQRLLRRTDLRERSYSDDTQSDSGSPEPYHLHPDHAWLSNSRRGSSQSEQLEIEPYELSKDYSHSLPGSRRSSFQSQIAGTDSKRGSMGDAEVSVTHYNRERRRSSFARPMRDQEEILETLRNLKAQGGKELSRTMSLSGEKRRPNRKYLLLRSKCASTLLFLIQPSSSHCHFYLCECYHLNYWYLSITLASHPRTTLWASGKSERRESSVLERERRNYDRNSESEEDEKWSQSMKGANGGDLNLGPGQIVPKGYKVSKAQQNGKVQLAIFLSKGNLEVEVISAKDICQTDMEEPDTYIKMYLRAEERWLHKRKTRVVRHSRNPQYRQTLKYPSCDALGRNLLVMLWEKKQGFESNQGLGGAEIELDALALMRQTIGWYHLFPIHTLGTQNADSP</sequence>
<feature type="domain" description="C2" evidence="4">
    <location>
        <begin position="669"/>
        <end position="793"/>
    </location>
</feature>
<dbReference type="GO" id="GO:0044325">
    <property type="term" value="F:transmembrane transporter binding"/>
    <property type="evidence" value="ECO:0007669"/>
    <property type="project" value="TreeGrafter"/>
</dbReference>
<feature type="compositionally biased region" description="Low complexity" evidence="3">
    <location>
        <begin position="323"/>
        <end position="337"/>
    </location>
</feature>
<evidence type="ECO:0000259" key="5">
    <source>
        <dbReference type="PROSITE" id="PS50106"/>
    </source>
</evidence>
<feature type="compositionally biased region" description="Polar residues" evidence="3">
    <location>
        <begin position="857"/>
        <end position="869"/>
    </location>
</feature>
<dbReference type="RefSeq" id="XP_011505714.1">
    <property type="nucleotide sequence ID" value="XM_011507412.1"/>
</dbReference>
<dbReference type="InterPro" id="IPR039032">
    <property type="entry name" value="Rim-like"/>
</dbReference>
<dbReference type="Pfam" id="PF00168">
    <property type="entry name" value="C2"/>
    <property type="match status" value="2"/>
</dbReference>
<dbReference type="SMART" id="SM00228">
    <property type="entry name" value="PDZ"/>
    <property type="match status" value="1"/>
</dbReference>
<feature type="compositionally biased region" description="Basic and acidic residues" evidence="3">
    <location>
        <begin position="1029"/>
        <end position="1043"/>
    </location>
</feature>
<dbReference type="SMART" id="SM00239">
    <property type="entry name" value="C2"/>
    <property type="match status" value="2"/>
</dbReference>
<keyword evidence="6" id="KW-1185">Reference proteome</keyword>
<evidence type="ECO:0000256" key="2">
    <source>
        <dbReference type="ARBA" id="ARBA00034103"/>
    </source>
</evidence>
<dbReference type="InterPro" id="IPR035892">
    <property type="entry name" value="C2_domain_sf"/>
</dbReference>
<evidence type="ECO:0000256" key="3">
    <source>
        <dbReference type="SAM" id="MobiDB-lite"/>
    </source>
</evidence>
<evidence type="ECO:0000256" key="1">
    <source>
        <dbReference type="ARBA" id="ARBA00023018"/>
    </source>
</evidence>
<dbReference type="InterPro" id="IPR001478">
    <property type="entry name" value="PDZ"/>
</dbReference>
<feature type="region of interest" description="Disordered" evidence="3">
    <location>
        <begin position="881"/>
        <end position="929"/>
    </location>
</feature>
<dbReference type="GO" id="GO:0048788">
    <property type="term" value="C:cytoskeleton of presynaptic active zone"/>
    <property type="evidence" value="ECO:0007669"/>
    <property type="project" value="TreeGrafter"/>
</dbReference>
<dbReference type="AlphaFoldDB" id="A0AAJ6YWL9"/>
<feature type="region of interest" description="Disordered" evidence="3">
    <location>
        <begin position="376"/>
        <end position="406"/>
    </location>
</feature>
<dbReference type="PROSITE" id="PS50004">
    <property type="entry name" value="C2"/>
    <property type="match status" value="2"/>
</dbReference>
<dbReference type="SUPFAM" id="SSF50156">
    <property type="entry name" value="PDZ domain-like"/>
    <property type="match status" value="1"/>
</dbReference>
<feature type="compositionally biased region" description="Low complexity" evidence="3">
    <location>
        <begin position="390"/>
        <end position="402"/>
    </location>
</feature>
<dbReference type="GO" id="GO:0050806">
    <property type="term" value="P:positive regulation of synaptic transmission"/>
    <property type="evidence" value="ECO:0007669"/>
    <property type="project" value="TreeGrafter"/>
</dbReference>
<feature type="compositionally biased region" description="Polar residues" evidence="3">
    <location>
        <begin position="641"/>
        <end position="651"/>
    </location>
</feature>
<dbReference type="Pfam" id="PF00595">
    <property type="entry name" value="PDZ"/>
    <property type="match status" value="1"/>
</dbReference>
<dbReference type="SUPFAM" id="SSF49562">
    <property type="entry name" value="C2 domain (Calcium/lipid-binding domain, CaLB)"/>
    <property type="match status" value="2"/>
</dbReference>
<dbReference type="KEGG" id="csol:105368402"/>
<dbReference type="InterPro" id="IPR011011">
    <property type="entry name" value="Znf_FYVE_PHD"/>
</dbReference>
<feature type="domain" description="C2" evidence="4">
    <location>
        <begin position="1081"/>
        <end position="1198"/>
    </location>
</feature>